<feature type="region of interest" description="Disordered" evidence="1">
    <location>
        <begin position="493"/>
        <end position="577"/>
    </location>
</feature>
<accession>A0A1E3NYY0</accession>
<keyword evidence="4" id="KW-1185">Reference proteome</keyword>
<dbReference type="EMBL" id="KV454212">
    <property type="protein sequence ID" value="ODQ58379.1"/>
    <property type="molecule type" value="Genomic_DNA"/>
</dbReference>
<reference evidence="3 4" key="1">
    <citation type="journal article" date="2016" name="Proc. Natl. Acad. Sci. U.S.A.">
        <title>Comparative genomics of biotechnologically important yeasts.</title>
        <authorList>
            <person name="Riley R."/>
            <person name="Haridas S."/>
            <person name="Wolfe K.H."/>
            <person name="Lopes M.R."/>
            <person name="Hittinger C.T."/>
            <person name="Goeker M."/>
            <person name="Salamov A.A."/>
            <person name="Wisecaver J.H."/>
            <person name="Long T.M."/>
            <person name="Calvey C.H."/>
            <person name="Aerts A.L."/>
            <person name="Barry K.W."/>
            <person name="Choi C."/>
            <person name="Clum A."/>
            <person name="Coughlan A.Y."/>
            <person name="Deshpande S."/>
            <person name="Douglass A.P."/>
            <person name="Hanson S.J."/>
            <person name="Klenk H.-P."/>
            <person name="LaButti K.M."/>
            <person name="Lapidus A."/>
            <person name="Lindquist E.A."/>
            <person name="Lipzen A.M."/>
            <person name="Meier-Kolthoff J.P."/>
            <person name="Ohm R.A."/>
            <person name="Otillar R.P."/>
            <person name="Pangilinan J.L."/>
            <person name="Peng Y."/>
            <person name="Rokas A."/>
            <person name="Rosa C.A."/>
            <person name="Scheuner C."/>
            <person name="Sibirny A.A."/>
            <person name="Slot J.C."/>
            <person name="Stielow J.B."/>
            <person name="Sun H."/>
            <person name="Kurtzman C.P."/>
            <person name="Blackwell M."/>
            <person name="Grigoriev I.V."/>
            <person name="Jeffries T.W."/>
        </authorList>
    </citation>
    <scope>NUCLEOTIDE SEQUENCE [LARGE SCALE GENOMIC DNA]</scope>
    <source>
        <strain evidence="4">ATCC 58044 / CBS 1984 / NCYC 433 / NRRL Y-366-8</strain>
    </source>
</reference>
<dbReference type="GO" id="GO:0043130">
    <property type="term" value="F:ubiquitin binding"/>
    <property type="evidence" value="ECO:0007669"/>
    <property type="project" value="EnsemblFungi"/>
</dbReference>
<dbReference type="InterPro" id="IPR003892">
    <property type="entry name" value="CUE"/>
</dbReference>
<dbReference type="AlphaFoldDB" id="A0A1E3NYY0"/>
<dbReference type="OrthoDB" id="5577209at2759"/>
<dbReference type="InterPro" id="IPR041808">
    <property type="entry name" value="Cue3_CUE"/>
</dbReference>
<dbReference type="PROSITE" id="PS51140">
    <property type="entry name" value="CUE"/>
    <property type="match status" value="1"/>
</dbReference>
<gene>
    <name evidence="3" type="ORF">WICANDRAFT_34580</name>
</gene>
<sequence>MSDEEDNVYVELPVAQFPPFKLRSSMVDKDPVIWVHEIEVYITYIQTLLQLKRQLSQRSEQQLCLFLKSYLHEIAEEQGQILSLGLINVQITQNLDTLRSWILELIKQLGVLNLKLNGAALWHFAKVYAAKNATIVKGIIDGTYKPKDKKTINSISLVHKHLEHLITNGKFEKHDLETLAVLLQKSAKVQTESKATKEPFLKQTKAKKGTSFGETFVTLSWIDMLEKLHANGEGKFSKLVRNLAVLSLVSVPIAKVASIGTELGINTYSSLRLYPLFGGIIASESFKELNPGIEQRFPFLIKQPKSDVNEADVKTLTELFPDLSISHTAKLLKKHNNNVEEVTMLLLEHPEAAIEKEEDKSRHVMENKTKNVKLLSNRSKLQKESELHVPDELKNKTLTSALRLMYEADEDEHDDTYDEAEAVTPDEKGKFDKAEKILWEAYKRDPNVFAKPNRRWNERQQLVQTLHWSHEQIEGWARMLEKEPRRVRILEQKYQFRGNKPQRRTEEDEEIAEERRPPPSSSTDSHNDQNKKKPNQTVKANPANVKRQNAKNEKNKSSKANHNRKSGHDKKMARELQ</sequence>
<dbReference type="GO" id="GO:0022626">
    <property type="term" value="C:cytosolic ribosome"/>
    <property type="evidence" value="ECO:0007669"/>
    <property type="project" value="EnsemblFungi"/>
</dbReference>
<evidence type="ECO:0000313" key="3">
    <source>
        <dbReference type="EMBL" id="ODQ58379.1"/>
    </source>
</evidence>
<feature type="domain" description="CUE" evidence="2">
    <location>
        <begin position="308"/>
        <end position="351"/>
    </location>
</feature>
<dbReference type="GO" id="GO:0070530">
    <property type="term" value="F:K63-linked polyubiquitin modification-dependent protein binding"/>
    <property type="evidence" value="ECO:0007669"/>
    <property type="project" value="EnsemblFungi"/>
</dbReference>
<protein>
    <recommendedName>
        <fullName evidence="2">CUE domain-containing protein</fullName>
    </recommendedName>
</protein>
<dbReference type="Pfam" id="PF02845">
    <property type="entry name" value="CUE"/>
    <property type="match status" value="1"/>
</dbReference>
<proteinExistence type="predicted"/>
<dbReference type="GO" id="GO:1990116">
    <property type="term" value="P:ribosome-associated ubiquitin-dependent protein catabolic process"/>
    <property type="evidence" value="ECO:0007669"/>
    <property type="project" value="EnsemblFungi"/>
</dbReference>
<name>A0A1E3NYY0_WICAA</name>
<organism evidence="3 4">
    <name type="scientific">Wickerhamomyces anomalus (strain ATCC 58044 / CBS 1984 / NCYC 433 / NRRL Y-366-8)</name>
    <name type="common">Yeast</name>
    <name type="synonym">Hansenula anomala</name>
    <dbReference type="NCBI Taxonomy" id="683960"/>
    <lineage>
        <taxon>Eukaryota</taxon>
        <taxon>Fungi</taxon>
        <taxon>Dikarya</taxon>
        <taxon>Ascomycota</taxon>
        <taxon>Saccharomycotina</taxon>
        <taxon>Saccharomycetes</taxon>
        <taxon>Phaffomycetales</taxon>
        <taxon>Wickerhamomycetaceae</taxon>
        <taxon>Wickerhamomyces</taxon>
    </lineage>
</organism>
<dbReference type="GO" id="GO:0072344">
    <property type="term" value="P:rescue of stalled ribosome"/>
    <property type="evidence" value="ECO:0007669"/>
    <property type="project" value="EnsemblFungi"/>
</dbReference>
<evidence type="ECO:0000313" key="4">
    <source>
        <dbReference type="Proteomes" id="UP000094112"/>
    </source>
</evidence>
<dbReference type="CDD" id="cd14373">
    <property type="entry name" value="CUE_Cue3p_like"/>
    <property type="match status" value="1"/>
</dbReference>
<dbReference type="RefSeq" id="XP_019037586.1">
    <property type="nucleotide sequence ID" value="XM_019182205.1"/>
</dbReference>
<feature type="compositionally biased region" description="Basic residues" evidence="1">
    <location>
        <begin position="557"/>
        <end position="568"/>
    </location>
</feature>
<evidence type="ECO:0000256" key="1">
    <source>
        <dbReference type="SAM" id="MobiDB-lite"/>
    </source>
</evidence>
<dbReference type="STRING" id="683960.A0A1E3NYY0"/>
<dbReference type="Proteomes" id="UP000094112">
    <property type="component" value="Unassembled WGS sequence"/>
</dbReference>
<evidence type="ECO:0000259" key="2">
    <source>
        <dbReference type="PROSITE" id="PS51140"/>
    </source>
</evidence>
<dbReference type="GeneID" id="30199451"/>